<dbReference type="PANTHER" id="PTHR33602">
    <property type="entry name" value="REGULATORY PROTEIN RECX FAMILY PROTEIN"/>
    <property type="match status" value="1"/>
</dbReference>
<reference evidence="8 9" key="1">
    <citation type="submission" date="2014-07" db="EMBL/GenBank/DDBJ databases">
        <authorList>
            <person name="McCorrison J."/>
            <person name="Sanka R."/>
            <person name="Torralba M."/>
            <person name="Gillis M."/>
            <person name="Haft D.H."/>
            <person name="Methe B."/>
            <person name="Sutton G."/>
            <person name="Nelson K.E."/>
        </authorList>
    </citation>
    <scope>NUCLEOTIDE SEQUENCE [LARGE SCALE GENOMIC DNA]</scope>
    <source>
        <strain evidence="8 9">DNF00058</strain>
    </source>
</reference>
<dbReference type="InterPro" id="IPR003783">
    <property type="entry name" value="Regulatory_RecX"/>
</dbReference>
<dbReference type="Gene3D" id="1.10.10.10">
    <property type="entry name" value="Winged helix-like DNA-binding domain superfamily/Winged helix DNA-binding domain"/>
    <property type="match status" value="2"/>
</dbReference>
<feature type="domain" description="RecX third three-helical" evidence="7">
    <location>
        <begin position="105"/>
        <end position="152"/>
    </location>
</feature>
<comment type="similarity">
    <text evidence="2 5">Belongs to the RecX family.</text>
</comment>
<sequence>MIQKKPITEEQALKKMGNFCAKAEHCSSEIMDKMYKMGLSEEAKVRILGKLFDYGYINDERYTKAFISDKIKYNKWGRRKIEQALWAKHIDSKIYTPALDAIPDEEYLTVLRPLLKNKYPSINANNDYERSVKLIKYGLSKGFSFDLIKQCVDTVIDEEEL</sequence>
<name>A0A096D4B1_9BACT</name>
<evidence type="ECO:0000256" key="2">
    <source>
        <dbReference type="ARBA" id="ARBA00009695"/>
    </source>
</evidence>
<protein>
    <recommendedName>
        <fullName evidence="3 5">Regulatory protein RecX</fullName>
    </recommendedName>
</protein>
<dbReference type="GO" id="GO:0005737">
    <property type="term" value="C:cytoplasm"/>
    <property type="evidence" value="ECO:0007669"/>
    <property type="project" value="UniProtKB-SubCell"/>
</dbReference>
<dbReference type="HAMAP" id="MF_01114">
    <property type="entry name" value="RecX"/>
    <property type="match status" value="1"/>
</dbReference>
<dbReference type="InterPro" id="IPR053925">
    <property type="entry name" value="RecX_HTH_3rd"/>
</dbReference>
<dbReference type="EMBL" id="JRNU01000013">
    <property type="protein sequence ID" value="KGF52334.1"/>
    <property type="molecule type" value="Genomic_DNA"/>
</dbReference>
<dbReference type="RefSeq" id="WP_008447968.1">
    <property type="nucleotide sequence ID" value="NZ_JRNU01000013.1"/>
</dbReference>
<dbReference type="InterPro" id="IPR053924">
    <property type="entry name" value="RecX_HTH_2nd"/>
</dbReference>
<dbReference type="AlphaFoldDB" id="A0A096D4B1"/>
<organism evidence="8 9">
    <name type="scientific">Prevotella amnii DNF00058</name>
    <dbReference type="NCBI Taxonomy" id="1401066"/>
    <lineage>
        <taxon>Bacteria</taxon>
        <taxon>Pseudomonadati</taxon>
        <taxon>Bacteroidota</taxon>
        <taxon>Bacteroidia</taxon>
        <taxon>Bacteroidales</taxon>
        <taxon>Prevotellaceae</taxon>
        <taxon>Prevotella</taxon>
    </lineage>
</organism>
<dbReference type="GO" id="GO:0006282">
    <property type="term" value="P:regulation of DNA repair"/>
    <property type="evidence" value="ECO:0007669"/>
    <property type="project" value="UniProtKB-UniRule"/>
</dbReference>
<dbReference type="InterPro" id="IPR036388">
    <property type="entry name" value="WH-like_DNA-bd_sf"/>
</dbReference>
<evidence type="ECO:0000313" key="8">
    <source>
        <dbReference type="EMBL" id="KGF52334.1"/>
    </source>
</evidence>
<comment type="caution">
    <text evidence="8">The sequence shown here is derived from an EMBL/GenBank/DDBJ whole genome shotgun (WGS) entry which is preliminary data.</text>
</comment>
<evidence type="ECO:0000256" key="5">
    <source>
        <dbReference type="HAMAP-Rule" id="MF_01114"/>
    </source>
</evidence>
<evidence type="ECO:0000256" key="3">
    <source>
        <dbReference type="ARBA" id="ARBA00018111"/>
    </source>
</evidence>
<comment type="subcellular location">
    <subcellularLocation>
        <location evidence="1 5">Cytoplasm</location>
    </subcellularLocation>
</comment>
<evidence type="ECO:0000259" key="7">
    <source>
        <dbReference type="Pfam" id="PF21981"/>
    </source>
</evidence>
<keyword evidence="4 5" id="KW-0963">Cytoplasm</keyword>
<keyword evidence="9" id="KW-1185">Reference proteome</keyword>
<accession>A0A096D4B1</accession>
<dbReference type="Proteomes" id="UP000029614">
    <property type="component" value="Unassembled WGS sequence"/>
</dbReference>
<dbReference type="PANTHER" id="PTHR33602:SF1">
    <property type="entry name" value="REGULATORY PROTEIN RECX FAMILY PROTEIN"/>
    <property type="match status" value="1"/>
</dbReference>
<evidence type="ECO:0000313" key="9">
    <source>
        <dbReference type="Proteomes" id="UP000029614"/>
    </source>
</evidence>
<proteinExistence type="inferred from homology"/>
<evidence type="ECO:0000256" key="4">
    <source>
        <dbReference type="ARBA" id="ARBA00022490"/>
    </source>
</evidence>
<feature type="domain" description="RecX second three-helical" evidence="6">
    <location>
        <begin position="58"/>
        <end position="94"/>
    </location>
</feature>
<gene>
    <name evidence="5" type="primary">recX</name>
    <name evidence="8" type="ORF">HMPREF9302_04175</name>
</gene>
<evidence type="ECO:0000256" key="1">
    <source>
        <dbReference type="ARBA" id="ARBA00004496"/>
    </source>
</evidence>
<dbReference type="OrthoDB" id="1523826at2"/>
<dbReference type="Pfam" id="PF21981">
    <property type="entry name" value="RecX_HTH3"/>
    <property type="match status" value="1"/>
</dbReference>
<comment type="function">
    <text evidence="5">Modulates RecA activity.</text>
</comment>
<dbReference type="Pfam" id="PF02631">
    <property type="entry name" value="RecX_HTH2"/>
    <property type="match status" value="1"/>
</dbReference>
<evidence type="ECO:0000259" key="6">
    <source>
        <dbReference type="Pfam" id="PF02631"/>
    </source>
</evidence>